<evidence type="ECO:0000313" key="1">
    <source>
        <dbReference type="EMBL" id="WOB78348.1"/>
    </source>
</evidence>
<dbReference type="Proteomes" id="UP001302493">
    <property type="component" value="Chromosome"/>
</dbReference>
<accession>A0ACD4VJZ8</accession>
<dbReference type="EMBL" id="CP119180">
    <property type="protein sequence ID" value="WOB78348.1"/>
    <property type="molecule type" value="Genomic_DNA"/>
</dbReference>
<reference evidence="1" key="1">
    <citation type="submission" date="2023-03" db="EMBL/GenBank/DDBJ databases">
        <title>Genome sequence of Brevundimonas nasdae SJTX8.</title>
        <authorList>
            <person name="Liang R."/>
        </authorList>
    </citation>
    <scope>NUCLEOTIDE SEQUENCE</scope>
    <source>
        <strain evidence="1">X8</strain>
    </source>
</reference>
<sequence>MVFTIALTLALATGAAGGFDTPHREIIGPKTLCFKYSSLQLVEGERVADVRVGLEGMGIEVEGPQGRYSVQESEIFARPATLGRRVNRNEGTNYYRSGNPVSYAIAGRTSYSPDRDTLVVRMSGPALAGRTTDAEIYRRVTVADPASLRCDNRYLYGWDIALGLSD</sequence>
<evidence type="ECO:0000313" key="2">
    <source>
        <dbReference type="Proteomes" id="UP001302493"/>
    </source>
</evidence>
<proteinExistence type="predicted"/>
<organism evidence="1 2">
    <name type="scientific">Brevundimonas nasdae</name>
    <dbReference type="NCBI Taxonomy" id="172043"/>
    <lineage>
        <taxon>Bacteria</taxon>
        <taxon>Pseudomonadati</taxon>
        <taxon>Pseudomonadota</taxon>
        <taxon>Alphaproteobacteria</taxon>
        <taxon>Caulobacterales</taxon>
        <taxon>Caulobacteraceae</taxon>
        <taxon>Brevundimonas</taxon>
    </lineage>
</organism>
<name>A0ACD4VJZ8_9CAUL</name>
<gene>
    <name evidence="1" type="ORF">PZA08_13710</name>
</gene>
<keyword evidence="2" id="KW-1185">Reference proteome</keyword>
<protein>
    <submittedName>
        <fullName evidence="1">Uncharacterized protein</fullName>
    </submittedName>
</protein>